<accession>A0A6V7VV84</accession>
<dbReference type="Proteomes" id="UP000580250">
    <property type="component" value="Unassembled WGS sequence"/>
</dbReference>
<comment type="caution">
    <text evidence="1">The sequence shown here is derived from an EMBL/GenBank/DDBJ whole genome shotgun (WGS) entry which is preliminary data.</text>
</comment>
<dbReference type="OrthoDB" id="10606059at2759"/>
<gene>
    <name evidence="1" type="ORF">MENT_LOCUS30252</name>
</gene>
<organism evidence="1 2">
    <name type="scientific">Meloidogyne enterolobii</name>
    <name type="common">Root-knot nematode worm</name>
    <name type="synonym">Meloidogyne mayaguensis</name>
    <dbReference type="NCBI Taxonomy" id="390850"/>
    <lineage>
        <taxon>Eukaryota</taxon>
        <taxon>Metazoa</taxon>
        <taxon>Ecdysozoa</taxon>
        <taxon>Nematoda</taxon>
        <taxon>Chromadorea</taxon>
        <taxon>Rhabditida</taxon>
        <taxon>Tylenchina</taxon>
        <taxon>Tylenchomorpha</taxon>
        <taxon>Tylenchoidea</taxon>
        <taxon>Meloidogynidae</taxon>
        <taxon>Meloidogyninae</taxon>
        <taxon>Meloidogyne</taxon>
    </lineage>
</organism>
<protein>
    <submittedName>
        <fullName evidence="1">Uncharacterized protein</fullName>
    </submittedName>
</protein>
<dbReference type="AlphaFoldDB" id="A0A6V7VV84"/>
<evidence type="ECO:0000313" key="2">
    <source>
        <dbReference type="Proteomes" id="UP000580250"/>
    </source>
</evidence>
<dbReference type="EMBL" id="CAJEWN010000316">
    <property type="protein sequence ID" value="CAD2178318.1"/>
    <property type="molecule type" value="Genomic_DNA"/>
</dbReference>
<evidence type="ECO:0000313" key="1">
    <source>
        <dbReference type="EMBL" id="CAD2178318.1"/>
    </source>
</evidence>
<sequence>MPKNSTINCLINFNLNKMLFNLNKIKTTKIIKNKLFAIILFICLFKSFTNSKPLNKEETQQKLIIPSNLNINQQLHFLQDSSFPPSKYISKRRSAEFINGLLSLERLNSMGKRSIATPLFWESTYF</sequence>
<reference evidence="1 2" key="1">
    <citation type="submission" date="2020-08" db="EMBL/GenBank/DDBJ databases">
        <authorList>
            <person name="Koutsovoulos G."/>
            <person name="Danchin GJ E."/>
        </authorList>
    </citation>
    <scope>NUCLEOTIDE SEQUENCE [LARGE SCALE GENOMIC DNA]</scope>
</reference>
<name>A0A6V7VV84_MELEN</name>
<proteinExistence type="predicted"/>